<reference evidence="1 2" key="1">
    <citation type="submission" date="2024-02" db="EMBL/GenBank/DDBJ databases">
        <title>Adaptive strategies in a cosmopolitan and abundant soil bacterium.</title>
        <authorList>
            <person name="Carini P."/>
        </authorList>
    </citation>
    <scope>NUCLEOTIDE SEQUENCE [LARGE SCALE GENOMIC DNA]</scope>
    <source>
        <strain evidence="1 2">AZCC 1608</strain>
    </source>
</reference>
<comment type="caution">
    <text evidence="1">The sequence shown here is derived from an EMBL/GenBank/DDBJ whole genome shotgun (WGS) entry which is preliminary data.</text>
</comment>
<dbReference type="RefSeq" id="WP_334479225.1">
    <property type="nucleotide sequence ID" value="NZ_JAZHRV010000001.1"/>
</dbReference>
<sequence>MSLIVAESLHRYGDNFSNSSMQLSHALDPPGFNPDLTKSRLNDALCLCEMLSGTYPDAASNGGLGGIVVLGVV</sequence>
<evidence type="ECO:0000313" key="2">
    <source>
        <dbReference type="Proteomes" id="UP001364224"/>
    </source>
</evidence>
<organism evidence="1 2">
    <name type="scientific">Bradyrhizobium algeriense</name>
    <dbReference type="NCBI Taxonomy" id="634784"/>
    <lineage>
        <taxon>Bacteria</taxon>
        <taxon>Pseudomonadati</taxon>
        <taxon>Pseudomonadota</taxon>
        <taxon>Alphaproteobacteria</taxon>
        <taxon>Hyphomicrobiales</taxon>
        <taxon>Nitrobacteraceae</taxon>
        <taxon>Bradyrhizobium</taxon>
    </lineage>
</organism>
<gene>
    <name evidence="1" type="ORF">V1286_001988</name>
</gene>
<accession>A0ABU8B7F0</accession>
<keyword evidence="2" id="KW-1185">Reference proteome</keyword>
<protein>
    <submittedName>
        <fullName evidence="1">Uncharacterized protein</fullName>
    </submittedName>
</protein>
<evidence type="ECO:0000313" key="1">
    <source>
        <dbReference type="EMBL" id="MEH2554459.1"/>
    </source>
</evidence>
<proteinExistence type="predicted"/>
<name>A0ABU8B7F0_9BRAD</name>
<dbReference type="EMBL" id="JAZHRV010000001">
    <property type="protein sequence ID" value="MEH2554459.1"/>
    <property type="molecule type" value="Genomic_DNA"/>
</dbReference>
<dbReference type="Proteomes" id="UP001364224">
    <property type="component" value="Unassembled WGS sequence"/>
</dbReference>